<evidence type="ECO:0000313" key="6">
    <source>
        <dbReference type="Proteomes" id="UP000605361"/>
    </source>
</evidence>
<keyword evidence="3" id="KW-0804">Transcription</keyword>
<evidence type="ECO:0000313" key="5">
    <source>
        <dbReference type="EMBL" id="MBF8185256.1"/>
    </source>
</evidence>
<evidence type="ECO:0000259" key="4">
    <source>
        <dbReference type="SMART" id="SM00418"/>
    </source>
</evidence>
<dbReference type="RefSeq" id="WP_195894242.1">
    <property type="nucleotide sequence ID" value="NZ_JADOGI010000011.1"/>
</dbReference>
<dbReference type="Proteomes" id="UP000605361">
    <property type="component" value="Unassembled WGS sequence"/>
</dbReference>
<proteinExistence type="predicted"/>
<keyword evidence="6" id="KW-1185">Reference proteome</keyword>
<reference evidence="5" key="1">
    <citation type="submission" date="2020-11" db="EMBL/GenBank/DDBJ databases">
        <title>Whole-genome analyses of Nonomuraea sp. K274.</title>
        <authorList>
            <person name="Veyisoglu A."/>
        </authorList>
    </citation>
    <scope>NUCLEOTIDE SEQUENCE</scope>
    <source>
        <strain evidence="5">K274</strain>
    </source>
</reference>
<organism evidence="5 6">
    <name type="scientific">Nonomuraea cypriaca</name>
    <dbReference type="NCBI Taxonomy" id="1187855"/>
    <lineage>
        <taxon>Bacteria</taxon>
        <taxon>Bacillati</taxon>
        <taxon>Actinomycetota</taxon>
        <taxon>Actinomycetes</taxon>
        <taxon>Streptosporangiales</taxon>
        <taxon>Streptosporangiaceae</taxon>
        <taxon>Nonomuraea</taxon>
    </lineage>
</organism>
<dbReference type="GO" id="GO:0003677">
    <property type="term" value="F:DNA binding"/>
    <property type="evidence" value="ECO:0007669"/>
    <property type="project" value="UniProtKB-KW"/>
</dbReference>
<evidence type="ECO:0000256" key="1">
    <source>
        <dbReference type="ARBA" id="ARBA00023015"/>
    </source>
</evidence>
<dbReference type="PANTHER" id="PTHR43132">
    <property type="entry name" value="ARSENICAL RESISTANCE OPERON REPRESSOR ARSR-RELATED"/>
    <property type="match status" value="1"/>
</dbReference>
<keyword evidence="2" id="KW-0238">DNA-binding</keyword>
<dbReference type="InterPro" id="IPR036388">
    <property type="entry name" value="WH-like_DNA-bd_sf"/>
</dbReference>
<dbReference type="InterPro" id="IPR036390">
    <property type="entry name" value="WH_DNA-bd_sf"/>
</dbReference>
<keyword evidence="1" id="KW-0805">Transcription regulation</keyword>
<dbReference type="GO" id="GO:0003700">
    <property type="term" value="F:DNA-binding transcription factor activity"/>
    <property type="evidence" value="ECO:0007669"/>
    <property type="project" value="InterPro"/>
</dbReference>
<evidence type="ECO:0000256" key="3">
    <source>
        <dbReference type="ARBA" id="ARBA00023163"/>
    </source>
</evidence>
<dbReference type="InterPro" id="IPR011991">
    <property type="entry name" value="ArsR-like_HTH"/>
</dbReference>
<accession>A0A931EYI5</accession>
<dbReference type="SUPFAM" id="SSF46785">
    <property type="entry name" value="Winged helix' DNA-binding domain"/>
    <property type="match status" value="1"/>
</dbReference>
<comment type="caution">
    <text evidence="5">The sequence shown here is derived from an EMBL/GenBank/DDBJ whole genome shotgun (WGS) entry which is preliminary data.</text>
</comment>
<evidence type="ECO:0000256" key="2">
    <source>
        <dbReference type="ARBA" id="ARBA00023125"/>
    </source>
</evidence>
<dbReference type="Pfam" id="PF12840">
    <property type="entry name" value="HTH_20"/>
    <property type="match status" value="1"/>
</dbReference>
<protein>
    <submittedName>
        <fullName evidence="5">Winged helix-turn-helix transcriptional regulator</fullName>
    </submittedName>
</protein>
<dbReference type="PANTHER" id="PTHR43132:SF8">
    <property type="entry name" value="HTH-TYPE TRANSCRIPTIONAL REGULATOR KMTR"/>
    <property type="match status" value="1"/>
</dbReference>
<name>A0A931EYI5_9ACTN</name>
<dbReference type="CDD" id="cd00090">
    <property type="entry name" value="HTH_ARSR"/>
    <property type="match status" value="1"/>
</dbReference>
<dbReference type="EMBL" id="JADOGI010000011">
    <property type="protein sequence ID" value="MBF8185256.1"/>
    <property type="molecule type" value="Genomic_DNA"/>
</dbReference>
<dbReference type="InterPro" id="IPR001845">
    <property type="entry name" value="HTH_ArsR_DNA-bd_dom"/>
</dbReference>
<sequence length="347" mass="37894">MRRAPGNVRFHLSSDDLANVRVRGPLGPLAETMFAMCALHRSDRGAVQDEWRRRSLRRLSPAGACVMRFLTPASRIPLDLAALAGHTPDIDEALDIVRTAPDQWVREELETLPSRHILPAPVRGLADNDRQARLALMAAVRACHEATVAPYWDRIRAHLRAETVHVAMRLATDGLSGLLERQRTRGRWRPPYLDVPLPGQGRDVHLGGRGLDIFVSVFSHDLSMLVPADQHSSFTLVLPALPDPGTAPALWTSPREPTHRRLAALLGPTRAAVLEAVAEGRGTGQIARHLGISPASASQHATVLREAGLIVTSRDRNTVLHTLTALGTMLLNGGTMQRTDDDPPATR</sequence>
<gene>
    <name evidence="5" type="ORF">ITP53_05795</name>
</gene>
<dbReference type="SMART" id="SM00418">
    <property type="entry name" value="HTH_ARSR"/>
    <property type="match status" value="1"/>
</dbReference>
<dbReference type="InterPro" id="IPR051011">
    <property type="entry name" value="Metal_resp_trans_reg"/>
</dbReference>
<dbReference type="Gene3D" id="1.10.10.10">
    <property type="entry name" value="Winged helix-like DNA-binding domain superfamily/Winged helix DNA-binding domain"/>
    <property type="match status" value="1"/>
</dbReference>
<feature type="domain" description="HTH arsR-type" evidence="4">
    <location>
        <begin position="260"/>
        <end position="335"/>
    </location>
</feature>
<dbReference type="AlphaFoldDB" id="A0A931EYI5"/>